<dbReference type="InterPro" id="IPR054776">
    <property type="entry name" value="VIR1_yeast"/>
</dbReference>
<evidence type="ECO:0000313" key="2">
    <source>
        <dbReference type="EMBL" id="GAA23352.1"/>
    </source>
</evidence>
<feature type="region of interest" description="Disordered" evidence="1">
    <location>
        <begin position="749"/>
        <end position="852"/>
    </location>
</feature>
<feature type="compositionally biased region" description="Low complexity" evidence="1">
    <location>
        <begin position="787"/>
        <end position="801"/>
    </location>
</feature>
<gene>
    <name evidence="2" type="primary">K7_YGL036W</name>
    <name evidence="2" type="ORF">SYK7_026331</name>
</gene>
<evidence type="ECO:0000256" key="1">
    <source>
        <dbReference type="SAM" id="MobiDB-lite"/>
    </source>
</evidence>
<proteinExistence type="predicted"/>
<dbReference type="Proteomes" id="UP000001608">
    <property type="component" value="Chromosome 7"/>
</dbReference>
<name>G2WE59_YEASK</name>
<feature type="compositionally biased region" description="Polar residues" evidence="1">
    <location>
        <begin position="802"/>
        <end position="812"/>
    </location>
</feature>
<feature type="compositionally biased region" description="Low complexity" evidence="1">
    <location>
        <begin position="813"/>
        <end position="842"/>
    </location>
</feature>
<dbReference type="GO" id="GO:0005667">
    <property type="term" value="C:transcription regulator complex"/>
    <property type="evidence" value="ECO:0007669"/>
    <property type="project" value="TreeGrafter"/>
</dbReference>
<dbReference type="OrthoDB" id="4069217at2759"/>
<organism evidence="2 3">
    <name type="scientific">Saccharomyces cerevisiae (strain Kyokai no. 7 / NBRC 101557)</name>
    <name type="common">Baker's yeast</name>
    <dbReference type="NCBI Taxonomy" id="721032"/>
    <lineage>
        <taxon>Eukaryota</taxon>
        <taxon>Fungi</taxon>
        <taxon>Dikarya</taxon>
        <taxon>Ascomycota</taxon>
        <taxon>Saccharomycotina</taxon>
        <taxon>Saccharomycetes</taxon>
        <taxon>Saccharomycetales</taxon>
        <taxon>Saccharomycetaceae</taxon>
        <taxon>Saccharomyces</taxon>
    </lineage>
</organism>
<dbReference type="GO" id="GO:0016592">
    <property type="term" value="C:mediator complex"/>
    <property type="evidence" value="ECO:0007669"/>
    <property type="project" value="TreeGrafter"/>
</dbReference>
<comment type="caution">
    <text evidence="2">The sequence shown here is derived from an EMBL/GenBank/DDBJ whole genome shotgun (WGS) entry which is preliminary data.</text>
</comment>
<dbReference type="PANTHER" id="PTHR12433">
    <property type="entry name" value="MEDIATOR OF RNA POLYMERASE II TRANSCRIPTION SUBUNIT 25"/>
    <property type="match status" value="1"/>
</dbReference>
<feature type="compositionally biased region" description="Polar residues" evidence="1">
    <location>
        <begin position="774"/>
        <end position="786"/>
    </location>
</feature>
<protein>
    <submittedName>
        <fullName evidence="2">K7_Ygl036wp</fullName>
    </submittedName>
</protein>
<reference evidence="2 3" key="1">
    <citation type="journal article" date="2011" name="DNA Res.">
        <title>Whole-genome sequencing of sake yeast Saccharomyces cerevisiae Kyokai no. 7.</title>
        <authorList>
            <person name="Akao T."/>
            <person name="Yashiro I."/>
            <person name="Hosoyama A."/>
            <person name="Kitagaki H."/>
            <person name="Horikawa H."/>
            <person name="Watanabe D."/>
            <person name="Akada R."/>
            <person name="Ando Y."/>
            <person name="Harashima S."/>
            <person name="Inoue T."/>
            <person name="Inoue Y."/>
            <person name="Kajiwara S."/>
            <person name="Kitamoto K."/>
            <person name="Kitamoto N."/>
            <person name="Kobayashi O."/>
            <person name="Kuhara S."/>
            <person name="Masubuchi T."/>
            <person name="Mizoguchi H."/>
            <person name="Nakao Y."/>
            <person name="Nakazato A."/>
            <person name="Namise M."/>
            <person name="Oba T."/>
            <person name="Ogata T."/>
            <person name="Ohta A."/>
            <person name="Sato M."/>
            <person name="Shibasaki S."/>
            <person name="Takatsume Y."/>
            <person name="Tanimoto S."/>
            <person name="Tsuboi H."/>
            <person name="Nishimura A."/>
            <person name="Yoda K."/>
            <person name="Ishikawa T."/>
            <person name="Iwashita K."/>
            <person name="Fujita N."/>
            <person name="Shimoi H."/>
        </authorList>
    </citation>
    <scope>NUCLEOTIDE SEQUENCE [LARGE SCALE GENOMIC DNA]</scope>
    <source>
        <strain evidence="3">Kyokai no. 7 / NBRC 101557</strain>
    </source>
</reference>
<feature type="compositionally biased region" description="Polar residues" evidence="1">
    <location>
        <begin position="843"/>
        <end position="852"/>
    </location>
</feature>
<dbReference type="GO" id="GO:0051321">
    <property type="term" value="P:meiotic cell cycle"/>
    <property type="evidence" value="ECO:0007669"/>
    <property type="project" value="InterPro"/>
</dbReference>
<dbReference type="AlphaFoldDB" id="G2WE59"/>
<accession>G2WE59</accession>
<dbReference type="HOGENOM" id="CLU_360944_0_0_1"/>
<feature type="compositionally biased region" description="Low complexity" evidence="1">
    <location>
        <begin position="749"/>
        <end position="773"/>
    </location>
</feature>
<sequence length="911" mass="102488">MQKCAGHAPLVTAASRVSQDTVDALLQAILKAFHKLASIDSHNNDPVEIAFKLINSFKYLPISGSSVKDFESELRELDVFSPLLQSAVTAANNSNIIWDLIAVLFAYISIHKQFHPLILHNLNIWKDFVADNDEETATTTDGDSMNFGVLSLLSIVQNFEEITPNLFEFLKLGLRSTLLKIWVPQWQRYDPSATNLINGDEKISSWITKDYQVDFFIITSLASTSSLEVLPSHYFVYKISKRISHFPNLIDPKLYRSAISTIMGNGISDNGGGENSSDKIDPTDLSFHFQVLMEVIDHPELNYLQENRLILLLDIALNYLILVPTHCLHSNFGELGSTQSLASTLNIIQFLLSKFLINMGSISQLINQSNRKCITTNNINNNNINNNGVINGSTNTTSTTTTTTTTNNNNNSNNSSISNNNRKIDWTQSYQTRYQIPYWFEDSILPPIPPISKSLFTFDKNLDHESDSIMIVNDVLRCLNLTILLISKLLRDYDDLKINPLIQSSDDHSNEDNHVIIEQYMQLYLVPLFTSLLLAQQLKDRGQERDEGHKEKEENINLIGSSSVKKLFSQLIFFSSLKLCENLVIKEKNLALYHLIKFATKISLDDLILQKISINLLNHLFFHQIRDGSDDDNLIKKLCLKNQLSFQALKDYITLWNDGSEVYNAFYKELFYEEQPKIKPIKLTTSDLLKLFPEDVQFVISTPPNTITSASTSDNCTSSQSAAQKNIENFTTLSKYDAYSSTSFIPSTSKNTNTNVNKQQQQQPQNSTPCSSNRFLFNKSSLISQESNGSNNNSGTQGPGSMNESYSLDNSFNTTNTNMTRQPTTLTRATDAMTTAPTTPTPYKNTSGSSNNNLWIESPMTNFKGSTISKSTNKSKMVNTGKNYILGGHNKVKNNSRAQSIHIDDFENENN</sequence>
<evidence type="ECO:0000313" key="3">
    <source>
        <dbReference type="Proteomes" id="UP000001608"/>
    </source>
</evidence>
<dbReference type="GO" id="GO:0045944">
    <property type="term" value="P:positive regulation of transcription by RNA polymerase II"/>
    <property type="evidence" value="ECO:0007669"/>
    <property type="project" value="InterPro"/>
</dbReference>
<dbReference type="PANTHER" id="PTHR12433:SF11">
    <property type="entry name" value="MEDIATOR OF RNA POLYMERASE II TRANSCRIPTION SUBUNIT 25"/>
    <property type="match status" value="1"/>
</dbReference>
<dbReference type="Pfam" id="PF22575">
    <property type="entry name" value="Vir1p"/>
    <property type="match status" value="1"/>
</dbReference>
<dbReference type="EMBL" id="DG000043">
    <property type="protein sequence ID" value="GAA23352.1"/>
    <property type="molecule type" value="Genomic_DNA"/>
</dbReference>
<feature type="region of interest" description="Disordered" evidence="1">
    <location>
        <begin position="390"/>
        <end position="421"/>
    </location>
</feature>